<reference evidence="11 12" key="1">
    <citation type="submission" date="2019-07" db="EMBL/GenBank/DDBJ databases">
        <authorList>
            <person name="Park Y.J."/>
            <person name="Jeong S.E."/>
            <person name="Jung H.S."/>
        </authorList>
    </citation>
    <scope>NUCLEOTIDE SEQUENCE [LARGE SCALE GENOMIC DNA]</scope>
    <source>
        <strain evidence="12">P16(2019)</strain>
    </source>
</reference>
<dbReference type="GO" id="GO:0044781">
    <property type="term" value="P:bacterial-type flagellum organization"/>
    <property type="evidence" value="ECO:0007669"/>
    <property type="project" value="UniProtKB-KW"/>
</dbReference>
<evidence type="ECO:0000256" key="5">
    <source>
        <dbReference type="ARBA" id="ARBA00022475"/>
    </source>
</evidence>
<evidence type="ECO:0000256" key="10">
    <source>
        <dbReference type="ARBA" id="ARBA00023225"/>
    </source>
</evidence>
<keyword evidence="5" id="KW-1003">Cell membrane</keyword>
<dbReference type="NCBIfam" id="TIGR02473">
    <property type="entry name" value="flagell_FliJ"/>
    <property type="match status" value="1"/>
</dbReference>
<dbReference type="Gene3D" id="1.10.287.1700">
    <property type="match status" value="1"/>
</dbReference>
<keyword evidence="8" id="KW-0653">Protein transport</keyword>
<proteinExistence type="inferred from homology"/>
<dbReference type="GO" id="GO:0071973">
    <property type="term" value="P:bacterial-type flagellum-dependent cell motility"/>
    <property type="evidence" value="ECO:0007669"/>
    <property type="project" value="InterPro"/>
</dbReference>
<dbReference type="Pfam" id="PF02050">
    <property type="entry name" value="FliJ"/>
    <property type="match status" value="1"/>
</dbReference>
<evidence type="ECO:0000313" key="12">
    <source>
        <dbReference type="Proteomes" id="UP000318521"/>
    </source>
</evidence>
<dbReference type="AlphaFoldDB" id="A0A553ZY86"/>
<keyword evidence="6" id="KW-0145">Chemotaxis</keyword>
<keyword evidence="12" id="KW-1185">Reference proteome</keyword>
<evidence type="ECO:0000256" key="3">
    <source>
        <dbReference type="ARBA" id="ARBA00020392"/>
    </source>
</evidence>
<evidence type="ECO:0000313" key="11">
    <source>
        <dbReference type="EMBL" id="TSB46411.1"/>
    </source>
</evidence>
<gene>
    <name evidence="11" type="primary">fliJ</name>
    <name evidence="11" type="ORF">FN960_11435</name>
</gene>
<name>A0A553ZY86_9BACI</name>
<evidence type="ECO:0000256" key="8">
    <source>
        <dbReference type="ARBA" id="ARBA00022927"/>
    </source>
</evidence>
<keyword evidence="11" id="KW-0966">Cell projection</keyword>
<keyword evidence="11" id="KW-0282">Flagellum</keyword>
<dbReference type="GO" id="GO:0015031">
    <property type="term" value="P:protein transport"/>
    <property type="evidence" value="ECO:0007669"/>
    <property type="project" value="UniProtKB-KW"/>
</dbReference>
<dbReference type="GO" id="GO:0006935">
    <property type="term" value="P:chemotaxis"/>
    <property type="evidence" value="ECO:0007669"/>
    <property type="project" value="UniProtKB-KW"/>
</dbReference>
<evidence type="ECO:0000256" key="9">
    <source>
        <dbReference type="ARBA" id="ARBA00023136"/>
    </source>
</evidence>
<dbReference type="Proteomes" id="UP000318521">
    <property type="component" value="Unassembled WGS sequence"/>
</dbReference>
<comment type="subcellular location">
    <subcellularLocation>
        <location evidence="1">Cell membrane</location>
        <topology evidence="1">Peripheral membrane protein</topology>
        <orientation evidence="1">Cytoplasmic side</orientation>
    </subcellularLocation>
</comment>
<keyword evidence="9" id="KW-0472">Membrane</keyword>
<dbReference type="EMBL" id="VLXZ01000006">
    <property type="protein sequence ID" value="TSB46411.1"/>
    <property type="molecule type" value="Genomic_DNA"/>
</dbReference>
<comment type="caution">
    <text evidence="11">The sequence shown here is derived from an EMBL/GenBank/DDBJ whole genome shotgun (WGS) entry which is preliminary data.</text>
</comment>
<dbReference type="InterPro" id="IPR012823">
    <property type="entry name" value="Flagell_FliJ"/>
</dbReference>
<keyword evidence="7" id="KW-1005">Bacterial flagellum biogenesis</keyword>
<comment type="similarity">
    <text evidence="2">Belongs to the FliJ family.</text>
</comment>
<dbReference type="GO" id="GO:0009288">
    <property type="term" value="C:bacterial-type flagellum"/>
    <property type="evidence" value="ECO:0007669"/>
    <property type="project" value="InterPro"/>
</dbReference>
<protein>
    <recommendedName>
        <fullName evidence="3">Flagellar FliJ protein</fullName>
    </recommendedName>
</protein>
<evidence type="ECO:0000256" key="2">
    <source>
        <dbReference type="ARBA" id="ARBA00010004"/>
    </source>
</evidence>
<keyword evidence="10" id="KW-1006">Bacterial flagellum protein export</keyword>
<dbReference type="OrthoDB" id="2968361at2"/>
<accession>A0A553ZY86</accession>
<keyword evidence="4" id="KW-0813">Transport</keyword>
<keyword evidence="11" id="KW-0969">Cilium</keyword>
<dbReference type="InterPro" id="IPR053716">
    <property type="entry name" value="Flag_assembly_chemotaxis_eff"/>
</dbReference>
<sequence length="167" mass="19952">MNKSHLRTPNKCCSADSEEETSLGFHYSLQKLMDIKEREKETAESAYAEAVRTFEEVATTLYHLLKRKESLEADARARLEEQVSILDIQSMQTSMLFLQEAIQKQQLMTQQAREQMEWKQQQLVDASFEHKKHEKIREKKYMQFTLEEKRLDQMQMDEISIQRFVRQ</sequence>
<organism evidence="11 12">
    <name type="scientific">Alkalicoccobacillus porphyridii</name>
    <dbReference type="NCBI Taxonomy" id="2597270"/>
    <lineage>
        <taxon>Bacteria</taxon>
        <taxon>Bacillati</taxon>
        <taxon>Bacillota</taxon>
        <taxon>Bacilli</taxon>
        <taxon>Bacillales</taxon>
        <taxon>Bacillaceae</taxon>
        <taxon>Alkalicoccobacillus</taxon>
    </lineage>
</organism>
<evidence type="ECO:0000256" key="1">
    <source>
        <dbReference type="ARBA" id="ARBA00004413"/>
    </source>
</evidence>
<evidence type="ECO:0000256" key="6">
    <source>
        <dbReference type="ARBA" id="ARBA00022500"/>
    </source>
</evidence>
<dbReference type="GO" id="GO:0005886">
    <property type="term" value="C:plasma membrane"/>
    <property type="evidence" value="ECO:0007669"/>
    <property type="project" value="UniProtKB-SubCell"/>
</dbReference>
<evidence type="ECO:0000256" key="7">
    <source>
        <dbReference type="ARBA" id="ARBA00022795"/>
    </source>
</evidence>
<evidence type="ECO:0000256" key="4">
    <source>
        <dbReference type="ARBA" id="ARBA00022448"/>
    </source>
</evidence>